<evidence type="ECO:0000313" key="2">
    <source>
        <dbReference type="EMBL" id="TRV16139.1"/>
    </source>
</evidence>
<name>A0A552L7J9_9CHRO</name>
<dbReference type="InterPro" id="IPR018891">
    <property type="entry name" value="AIPR_C"/>
</dbReference>
<comment type="caution">
    <text evidence="2">The sequence shown here is derived from an EMBL/GenBank/DDBJ whole genome shotgun (WGS) entry which is preliminary data.</text>
</comment>
<accession>A0A552L7J9</accession>
<feature type="domain" description="Abortive phage infection protein C-terminal" evidence="1">
    <location>
        <begin position="239"/>
        <end position="515"/>
    </location>
</feature>
<dbReference type="AlphaFoldDB" id="A0A552L7J9"/>
<dbReference type="EMBL" id="SFAN01000186">
    <property type="protein sequence ID" value="TRV16139.1"/>
    <property type="molecule type" value="Genomic_DNA"/>
</dbReference>
<protein>
    <submittedName>
        <fullName evidence="2">Abortive phage resistance protein</fullName>
    </submittedName>
</protein>
<organism evidence="2 3">
    <name type="scientific">Microcystis flos-aquae Mf_WU_F_19750830_S460</name>
    <dbReference type="NCBI Taxonomy" id="2486237"/>
    <lineage>
        <taxon>Bacteria</taxon>
        <taxon>Bacillati</taxon>
        <taxon>Cyanobacteriota</taxon>
        <taxon>Cyanophyceae</taxon>
        <taxon>Oscillatoriophycideae</taxon>
        <taxon>Chroococcales</taxon>
        <taxon>Microcystaceae</taxon>
        <taxon>Microcystis</taxon>
    </lineage>
</organism>
<sequence>MNIIASIIDQRLVSVSNDIRQKASEELRITDEGRLKSLAFVYLCVKTILDLDGDDVFDCLTEGGGDFGVDAIHISEEYDGEFTVSLFQAKYKNNLEGNSNFPEEGIKSLINAINYLFNPAAKLEHINQRLLVKVEEARSLIRDGYIPQVRTIACNNGLKWNLSAQDAIDRAEFGDQVTWEYVNHERLVKILQASKPVKDTLQLSGKAIVEDMEFSRVLLGRISVTEIATLIERHGERLLERNIRRYLGLQGNRVNEGIRHTLTSDEKNNFYFYNNGVTLTCDSFSYNALQDGDYKVRVENLQIINGGQTCMTIFKTLREPDLIHQNAQAFVLLRLYQLPRENEGLVQRITYATNSQNPVDLKDLRANDEHQKILEKDIEQLGFNYRPKRSNTPTRSADITSGVAAEAVLSVWRRKPHQAKFFSREHFGKLYDTIFTDQLNGAQIVIAVQLYRIAENRRKRPESTDPDFVRYASCFIAMQMGQKLLADMKVQMKDISHQNFQSAQMLIDQNGESYFNASLQDIKQALQDLYGEQEISLQQLSATFRRGDLISRLQ</sequence>
<evidence type="ECO:0000259" key="1">
    <source>
        <dbReference type="Pfam" id="PF10592"/>
    </source>
</evidence>
<gene>
    <name evidence="2" type="ORF">EWV40_20565</name>
</gene>
<evidence type="ECO:0000313" key="3">
    <source>
        <dbReference type="Proteomes" id="UP000320730"/>
    </source>
</evidence>
<proteinExistence type="predicted"/>
<reference evidence="2 3" key="1">
    <citation type="submission" date="2019-01" db="EMBL/GenBank/DDBJ databases">
        <title>Coherence of Microcystis species and biogeography revealed through population genomics.</title>
        <authorList>
            <person name="Perez-Carrascal O.M."/>
            <person name="Terrat Y."/>
            <person name="Giani A."/>
            <person name="Fortin N."/>
            <person name="Tromas N."/>
            <person name="Shapiro B.J."/>
        </authorList>
    </citation>
    <scope>NUCLEOTIDE SEQUENCE [LARGE SCALE GENOMIC DNA]</scope>
    <source>
        <strain evidence="2">Mf_WU_F_19750830_S460</strain>
    </source>
</reference>
<dbReference type="Pfam" id="PF10592">
    <property type="entry name" value="AIPR"/>
    <property type="match status" value="1"/>
</dbReference>
<dbReference type="Proteomes" id="UP000320730">
    <property type="component" value="Unassembled WGS sequence"/>
</dbReference>